<dbReference type="Proteomes" id="UP001062846">
    <property type="component" value="Chromosome 12"/>
</dbReference>
<reference evidence="1" key="1">
    <citation type="submission" date="2022-02" db="EMBL/GenBank/DDBJ databases">
        <title>Plant Genome Project.</title>
        <authorList>
            <person name="Zhang R.-G."/>
        </authorList>
    </citation>
    <scope>NUCLEOTIDE SEQUENCE</scope>
    <source>
        <strain evidence="1">AT1</strain>
    </source>
</reference>
<dbReference type="EMBL" id="CM046399">
    <property type="protein sequence ID" value="KAI8527817.1"/>
    <property type="molecule type" value="Genomic_DNA"/>
</dbReference>
<keyword evidence="2" id="KW-1185">Reference proteome</keyword>
<organism evidence="1 2">
    <name type="scientific">Rhododendron molle</name>
    <name type="common">Chinese azalea</name>
    <name type="synonym">Azalea mollis</name>
    <dbReference type="NCBI Taxonomy" id="49168"/>
    <lineage>
        <taxon>Eukaryota</taxon>
        <taxon>Viridiplantae</taxon>
        <taxon>Streptophyta</taxon>
        <taxon>Embryophyta</taxon>
        <taxon>Tracheophyta</taxon>
        <taxon>Spermatophyta</taxon>
        <taxon>Magnoliopsida</taxon>
        <taxon>eudicotyledons</taxon>
        <taxon>Gunneridae</taxon>
        <taxon>Pentapetalae</taxon>
        <taxon>asterids</taxon>
        <taxon>Ericales</taxon>
        <taxon>Ericaceae</taxon>
        <taxon>Ericoideae</taxon>
        <taxon>Rhodoreae</taxon>
        <taxon>Rhododendron</taxon>
    </lineage>
</organism>
<gene>
    <name evidence="1" type="ORF">RHMOL_Rhmol12G0103700</name>
</gene>
<evidence type="ECO:0000313" key="1">
    <source>
        <dbReference type="EMBL" id="KAI8527817.1"/>
    </source>
</evidence>
<accession>A0ACC0LHL2</accession>
<protein>
    <submittedName>
        <fullName evidence="1">Uncharacterized protein</fullName>
    </submittedName>
</protein>
<sequence>MADGTISVMEGLGCKAIDSNEMRRKQKGISDQLSPIQIQSLQVGNPKSTNPSEMGKTRPCSPSHSTRSSSSALRTHTPFDLCPGAPTTPVSSAHPSSSAGVGASSPNSITKSSPSRKLQQAFFEEGLILEAEERSRQEQQTVLDSEVQISNPKVLFNARGNPFVQGDPNLGYSVEGTKPCPAPSTQVLHSRSNILLNSAPDPSTSNNPASQPKTRNRPLQPTKNWASLFRSLGPSSNMKLDFYPELKRGKNAVVELDVTHLDENCWSHCLVIVEGESVTVRVEYQLMPPVCTGCKVFGHATSRCPRNIPQKQTLDQGLANKEMQSVNRGNSVKVIGGSEALDAVTIPVVAVVEASLPKVTEGVIIESDSEGEELNVTSDIPFEVKVAVGELSSSVEVDLVSPPHVTEPAATVDFPSQPVLPEEAVPPDVKADAVKGMSAFQSPQELKSHNNKGTLELFSGCYVSLQKENHYHGHDLKQSRGEITNLPDQLRVEFKFKPRLLLLCCCCLAAV</sequence>
<evidence type="ECO:0000313" key="2">
    <source>
        <dbReference type="Proteomes" id="UP001062846"/>
    </source>
</evidence>
<comment type="caution">
    <text evidence="1">The sequence shown here is derived from an EMBL/GenBank/DDBJ whole genome shotgun (WGS) entry which is preliminary data.</text>
</comment>
<name>A0ACC0LHL2_RHOML</name>
<proteinExistence type="predicted"/>